<dbReference type="PANTHER" id="PTHR13059">
    <property type="entry name" value="HMG-BOX TRANSCRIPTION FACTOR BBX"/>
    <property type="match status" value="1"/>
</dbReference>
<dbReference type="GO" id="GO:0005634">
    <property type="term" value="C:nucleus"/>
    <property type="evidence" value="ECO:0007669"/>
    <property type="project" value="UniProtKB-UniRule"/>
</dbReference>
<dbReference type="InterPro" id="IPR009071">
    <property type="entry name" value="HMG_box_dom"/>
</dbReference>
<name>A0AAV5X0V8_9BILA</name>
<dbReference type="EMBL" id="BTSY01000007">
    <property type="protein sequence ID" value="GMT36118.1"/>
    <property type="molecule type" value="Genomic_DNA"/>
</dbReference>
<feature type="non-terminal residue" evidence="9">
    <location>
        <position position="1"/>
    </location>
</feature>
<evidence type="ECO:0000259" key="8">
    <source>
        <dbReference type="PROSITE" id="PS50118"/>
    </source>
</evidence>
<sequence>QSFLRVMNTEKSSEGGDVKIESSKRVDKTHIRRPMNAFMIFSKRHRPLVHAKYPSRDNRTVSKILGEWWYALGPEKKQEYHELAAQVKEAHHRAFPDWRWTSKGEKSEEKKRGVFTTPANPTKVEPSISLTCDVSNKSMSISPSPFLSSLIPQSFLHSSSSPFFSSSSSLLSLLHSPLYSPASSHFSFPSSTNQSQLDSRPSSTPQSSLSLLSPGVQAASMHSTASPKSLFPTPNSTMGDSLLSSSTSGPSSISPIVCSSPFLHSPVSFAETSSSSSLYVTLSQTTWNPSFDDLSCSAFARPEPIIRMEPTPPVIPSEFQLMPTPAQRGISRRASQSIDVISQSKSKRARRDETSKDFMSNIEFDRKFAQLPEFKPTSAATQSLPATPVRTMRTPPDSAAPASGIVFDFSDDRIQIALMDGLNLDRNGSCRRILEKKRQLIRVLLTEKGMFPSVSEVASFQQEHSDIFPDAMSVKMKIREVRQKLMNCARREESIGTAEIPPVPVTAVASS</sequence>
<evidence type="ECO:0000256" key="2">
    <source>
        <dbReference type="ARBA" id="ARBA00023015"/>
    </source>
</evidence>
<evidence type="ECO:0000256" key="5">
    <source>
        <dbReference type="ARBA" id="ARBA00023242"/>
    </source>
</evidence>
<dbReference type="InterPro" id="IPR058607">
    <property type="entry name" value="HMG-box_Cic-like"/>
</dbReference>
<dbReference type="PANTHER" id="PTHR13059:SF13">
    <property type="entry name" value="PROTEIN CAPICUA HOMOLOG"/>
    <property type="match status" value="1"/>
</dbReference>
<keyword evidence="5 6" id="KW-0539">Nucleus</keyword>
<gene>
    <name evidence="9" type="ORF">PFISCL1PPCAC_27415</name>
</gene>
<dbReference type="Proteomes" id="UP001432322">
    <property type="component" value="Unassembled WGS sequence"/>
</dbReference>
<organism evidence="9 10">
    <name type="scientific">Pristionchus fissidentatus</name>
    <dbReference type="NCBI Taxonomy" id="1538716"/>
    <lineage>
        <taxon>Eukaryota</taxon>
        <taxon>Metazoa</taxon>
        <taxon>Ecdysozoa</taxon>
        <taxon>Nematoda</taxon>
        <taxon>Chromadorea</taxon>
        <taxon>Rhabditida</taxon>
        <taxon>Rhabditina</taxon>
        <taxon>Diplogasteromorpha</taxon>
        <taxon>Diplogasteroidea</taxon>
        <taxon>Neodiplogasteridae</taxon>
        <taxon>Pristionchus</taxon>
    </lineage>
</organism>
<feature type="region of interest" description="Disordered" evidence="7">
    <location>
        <begin position="101"/>
        <end position="120"/>
    </location>
</feature>
<feature type="compositionally biased region" description="Polar residues" evidence="7">
    <location>
        <begin position="333"/>
        <end position="344"/>
    </location>
</feature>
<dbReference type="AlphaFoldDB" id="A0AAV5X0V8"/>
<proteinExistence type="predicted"/>
<dbReference type="CDD" id="cd21990">
    <property type="entry name" value="HMG-box_CIC-like"/>
    <property type="match status" value="1"/>
</dbReference>
<keyword evidence="4" id="KW-0804">Transcription</keyword>
<keyword evidence="3 6" id="KW-0238">DNA-binding</keyword>
<evidence type="ECO:0000256" key="3">
    <source>
        <dbReference type="ARBA" id="ARBA00023125"/>
    </source>
</evidence>
<feature type="compositionally biased region" description="Low complexity" evidence="7">
    <location>
        <begin position="199"/>
        <end position="214"/>
    </location>
</feature>
<accession>A0AAV5X0V8</accession>
<dbReference type="PROSITE" id="PS50118">
    <property type="entry name" value="HMG_BOX_2"/>
    <property type="match status" value="1"/>
</dbReference>
<dbReference type="InterPro" id="IPR058606">
    <property type="entry name" value="HTH_Cic_C"/>
</dbReference>
<dbReference type="Pfam" id="PF25981">
    <property type="entry name" value="HTH_Cic_C"/>
    <property type="match status" value="1"/>
</dbReference>
<feature type="DNA-binding region" description="HMG box" evidence="6">
    <location>
        <begin position="31"/>
        <end position="99"/>
    </location>
</feature>
<dbReference type="SUPFAM" id="SSF47095">
    <property type="entry name" value="HMG-box"/>
    <property type="match status" value="1"/>
</dbReference>
<feature type="region of interest" description="Disordered" evidence="7">
    <location>
        <begin position="327"/>
        <end position="354"/>
    </location>
</feature>
<feature type="compositionally biased region" description="Basic and acidic residues" evidence="7">
    <location>
        <begin position="101"/>
        <end position="112"/>
    </location>
</feature>
<reference evidence="9" key="1">
    <citation type="submission" date="2023-10" db="EMBL/GenBank/DDBJ databases">
        <title>Genome assembly of Pristionchus species.</title>
        <authorList>
            <person name="Yoshida K."/>
            <person name="Sommer R.J."/>
        </authorList>
    </citation>
    <scope>NUCLEOTIDE SEQUENCE</scope>
    <source>
        <strain evidence="9">RS5133</strain>
    </source>
</reference>
<keyword evidence="2" id="KW-0805">Transcription regulation</keyword>
<keyword evidence="1" id="KW-0597">Phosphoprotein</keyword>
<feature type="compositionally biased region" description="Low complexity" evidence="7">
    <location>
        <begin position="236"/>
        <end position="246"/>
    </location>
</feature>
<feature type="compositionally biased region" description="Polar residues" evidence="7">
    <location>
        <begin position="220"/>
        <end position="235"/>
    </location>
</feature>
<evidence type="ECO:0000256" key="6">
    <source>
        <dbReference type="PROSITE-ProRule" id="PRU00267"/>
    </source>
</evidence>
<dbReference type="SMART" id="SM00398">
    <property type="entry name" value="HMG"/>
    <property type="match status" value="1"/>
</dbReference>
<feature type="domain" description="HMG box" evidence="8">
    <location>
        <begin position="31"/>
        <end position="99"/>
    </location>
</feature>
<evidence type="ECO:0000256" key="7">
    <source>
        <dbReference type="SAM" id="MobiDB-lite"/>
    </source>
</evidence>
<keyword evidence="10" id="KW-1185">Reference proteome</keyword>
<dbReference type="Pfam" id="PF00505">
    <property type="entry name" value="HMG_box"/>
    <property type="match status" value="1"/>
</dbReference>
<dbReference type="GO" id="GO:0000977">
    <property type="term" value="F:RNA polymerase II transcription regulatory region sequence-specific DNA binding"/>
    <property type="evidence" value="ECO:0007669"/>
    <property type="project" value="TreeGrafter"/>
</dbReference>
<dbReference type="GO" id="GO:0000981">
    <property type="term" value="F:DNA-binding transcription factor activity, RNA polymerase II-specific"/>
    <property type="evidence" value="ECO:0007669"/>
    <property type="project" value="TreeGrafter"/>
</dbReference>
<dbReference type="InterPro" id="IPR052412">
    <property type="entry name" value="CC-Dev_Transcription_Reg"/>
</dbReference>
<dbReference type="InterPro" id="IPR036910">
    <property type="entry name" value="HMG_box_dom_sf"/>
</dbReference>
<evidence type="ECO:0000256" key="4">
    <source>
        <dbReference type="ARBA" id="ARBA00023163"/>
    </source>
</evidence>
<dbReference type="Gene3D" id="1.10.30.10">
    <property type="entry name" value="High mobility group box domain"/>
    <property type="match status" value="1"/>
</dbReference>
<dbReference type="FunFam" id="1.10.30.10:FF:000075">
    <property type="entry name" value="Capicua transcriptional repressor a"/>
    <property type="match status" value="1"/>
</dbReference>
<comment type="caution">
    <text evidence="9">The sequence shown here is derived from an EMBL/GenBank/DDBJ whole genome shotgun (WGS) entry which is preliminary data.</text>
</comment>
<evidence type="ECO:0000256" key="1">
    <source>
        <dbReference type="ARBA" id="ARBA00022553"/>
    </source>
</evidence>
<evidence type="ECO:0000313" key="10">
    <source>
        <dbReference type="Proteomes" id="UP001432322"/>
    </source>
</evidence>
<protein>
    <recommendedName>
        <fullName evidence="8">HMG box domain-containing protein</fullName>
    </recommendedName>
</protein>
<evidence type="ECO:0000313" key="9">
    <source>
        <dbReference type="EMBL" id="GMT36118.1"/>
    </source>
</evidence>
<feature type="region of interest" description="Disordered" evidence="7">
    <location>
        <begin position="190"/>
        <end position="246"/>
    </location>
</feature>